<evidence type="ECO:0000256" key="1">
    <source>
        <dbReference type="ARBA" id="ARBA00005877"/>
    </source>
</evidence>
<evidence type="ECO:0000256" key="2">
    <source>
        <dbReference type="ARBA" id="ARBA00022723"/>
    </source>
</evidence>
<feature type="binding site" evidence="5">
    <location>
        <position position="332"/>
    </location>
    <ligand>
        <name>Fe cation</name>
        <dbReference type="ChEBI" id="CHEBI:24875"/>
    </ligand>
</feature>
<evidence type="ECO:0000256" key="4">
    <source>
        <dbReference type="ARBA" id="ARBA00023004"/>
    </source>
</evidence>
<dbReference type="NCBIfam" id="TIGR01263">
    <property type="entry name" value="4HPPD"/>
    <property type="match status" value="1"/>
</dbReference>
<dbReference type="InterPro" id="IPR037523">
    <property type="entry name" value="VOC_core"/>
</dbReference>
<accession>A0A956NAV0</accession>
<dbReference type="CDD" id="cd08342">
    <property type="entry name" value="HPPD_N_like"/>
    <property type="match status" value="1"/>
</dbReference>
<keyword evidence="7" id="KW-0223">Dioxygenase</keyword>
<dbReference type="EC" id="1.13.11.27" evidence="7"/>
<keyword evidence="4 5" id="KW-0408">Iron</keyword>
<dbReference type="AlphaFoldDB" id="A0A956NAV0"/>
<dbReference type="GO" id="GO:0006572">
    <property type="term" value="P:L-tyrosine catabolic process"/>
    <property type="evidence" value="ECO:0007669"/>
    <property type="project" value="TreeGrafter"/>
</dbReference>
<dbReference type="PANTHER" id="PTHR11959:SF1">
    <property type="entry name" value="4-HYDROXYPHENYLPYRUVATE DIOXYGENASE"/>
    <property type="match status" value="1"/>
</dbReference>
<dbReference type="Pfam" id="PF00903">
    <property type="entry name" value="Glyoxalase"/>
    <property type="match status" value="1"/>
</dbReference>
<dbReference type="InterPro" id="IPR004360">
    <property type="entry name" value="Glyas_Fos-R_dOase_dom"/>
</dbReference>
<evidence type="ECO:0000313" key="8">
    <source>
        <dbReference type="Proteomes" id="UP000739538"/>
    </source>
</evidence>
<dbReference type="PIRSF" id="PIRSF009283">
    <property type="entry name" value="HPP_dOase"/>
    <property type="match status" value="1"/>
</dbReference>
<evidence type="ECO:0000313" key="7">
    <source>
        <dbReference type="EMBL" id="MCA9754548.1"/>
    </source>
</evidence>
<dbReference type="Pfam" id="PF14696">
    <property type="entry name" value="Glyoxalase_5"/>
    <property type="match status" value="1"/>
</dbReference>
<keyword evidence="7" id="KW-0560">Oxidoreductase</keyword>
<reference evidence="7" key="1">
    <citation type="submission" date="2020-04" db="EMBL/GenBank/DDBJ databases">
        <authorList>
            <person name="Zhang T."/>
        </authorList>
    </citation>
    <scope>NUCLEOTIDE SEQUENCE</scope>
    <source>
        <strain evidence="7">HKST-UBA02</strain>
    </source>
</reference>
<name>A0A956NAV0_UNCEI</name>
<reference evidence="7" key="2">
    <citation type="journal article" date="2021" name="Microbiome">
        <title>Successional dynamics and alternative stable states in a saline activated sludge microbial community over 9 years.</title>
        <authorList>
            <person name="Wang Y."/>
            <person name="Ye J."/>
            <person name="Ju F."/>
            <person name="Liu L."/>
            <person name="Boyd J.A."/>
            <person name="Deng Y."/>
            <person name="Parks D.H."/>
            <person name="Jiang X."/>
            <person name="Yin X."/>
            <person name="Woodcroft B.J."/>
            <person name="Tyson G.W."/>
            <person name="Hugenholtz P."/>
            <person name="Polz M.F."/>
            <person name="Zhang T."/>
        </authorList>
    </citation>
    <scope>NUCLEOTIDE SEQUENCE</scope>
    <source>
        <strain evidence="7">HKST-UBA02</strain>
    </source>
</reference>
<feature type="binding site" evidence="5">
    <location>
        <position position="170"/>
    </location>
    <ligand>
        <name>Fe cation</name>
        <dbReference type="ChEBI" id="CHEBI:24875"/>
    </ligand>
</feature>
<evidence type="ECO:0000256" key="3">
    <source>
        <dbReference type="ARBA" id="ARBA00022737"/>
    </source>
</evidence>
<dbReference type="InterPro" id="IPR029068">
    <property type="entry name" value="Glyas_Bleomycin-R_OHBP_Dase"/>
</dbReference>
<dbReference type="InterPro" id="IPR005956">
    <property type="entry name" value="4OHPhenylPyrv_dOase"/>
</dbReference>
<evidence type="ECO:0000259" key="6">
    <source>
        <dbReference type="PROSITE" id="PS51819"/>
    </source>
</evidence>
<dbReference type="PANTHER" id="PTHR11959">
    <property type="entry name" value="4-HYDROXYPHENYLPYRUVATE DIOXYGENASE"/>
    <property type="match status" value="1"/>
</dbReference>
<proteinExistence type="inferred from homology"/>
<dbReference type="InterPro" id="IPR041735">
    <property type="entry name" value="4OHPhenylPyrv_dOase_C"/>
</dbReference>
<dbReference type="GO" id="GO:0003868">
    <property type="term" value="F:4-hydroxyphenylpyruvate dioxygenase activity"/>
    <property type="evidence" value="ECO:0007669"/>
    <property type="project" value="UniProtKB-EC"/>
</dbReference>
<dbReference type="PROSITE" id="PS51819">
    <property type="entry name" value="VOC"/>
    <property type="match status" value="2"/>
</dbReference>
<dbReference type="GO" id="GO:0046872">
    <property type="term" value="F:metal ion binding"/>
    <property type="evidence" value="ECO:0007669"/>
    <property type="project" value="UniProtKB-KW"/>
</dbReference>
<organism evidence="7 8">
    <name type="scientific">Eiseniibacteriota bacterium</name>
    <dbReference type="NCBI Taxonomy" id="2212470"/>
    <lineage>
        <taxon>Bacteria</taxon>
        <taxon>Candidatus Eiseniibacteriota</taxon>
    </lineage>
</organism>
<keyword evidence="3" id="KW-0677">Repeat</keyword>
<protein>
    <submittedName>
        <fullName evidence="7">4-hydroxyphenylpyruvate dioxygenase</fullName>
        <ecNumber evidence="7">1.13.11.27</ecNumber>
    </submittedName>
</protein>
<dbReference type="CDD" id="cd07250">
    <property type="entry name" value="HPPD_C_like"/>
    <property type="match status" value="1"/>
</dbReference>
<dbReference type="Proteomes" id="UP000739538">
    <property type="component" value="Unassembled WGS sequence"/>
</dbReference>
<feature type="binding site" evidence="5">
    <location>
        <position position="253"/>
    </location>
    <ligand>
        <name>Fe cation</name>
        <dbReference type="ChEBI" id="CHEBI:24875"/>
    </ligand>
</feature>
<feature type="domain" description="VOC" evidence="6">
    <location>
        <begin position="167"/>
        <end position="321"/>
    </location>
</feature>
<keyword evidence="2 5" id="KW-0479">Metal-binding</keyword>
<evidence type="ECO:0000256" key="5">
    <source>
        <dbReference type="PIRSR" id="PIRSR009283-1"/>
    </source>
</evidence>
<comment type="caution">
    <text evidence="7">The sequence shown here is derived from an EMBL/GenBank/DDBJ whole genome shotgun (WGS) entry which is preliminary data.</text>
</comment>
<sequence length="364" mass="41162">MGEVNTPLPVKDIDHVEFFVGNAKQAAEYYRLLFGFDLIGYAGPETGIRDQASYLLQQGHIRFVLTTPLTPDSEAARKIHQHGDGVYDIALRVDDAEKVYAEAVRRGAPSVYEPREVRDAEGAMKKAAIQTYGDTIHSLVEKNGYEGPLLPGFRPLDKKGGNQFLKAIDHIVGNVEDGKMNNWAEFYSSVFGFDNFITFDDKDISTEYSALRSKVMASENKRIKFPINEPAPGKKKSQIQEYIEFNRGAGVQHVALITGDIISAIHDLRARGVEFLEVPDTYYETLTERVGEIKEDIEELRKLKILVDRDEDGYLLQLFTKPVEDRPTLFFEVIQRRGCQGFGKGNFKALFESIEREQSRRGNL</sequence>
<dbReference type="InterPro" id="IPR041736">
    <property type="entry name" value="4OHPhenylPyrv_dOase_N"/>
</dbReference>
<dbReference type="EMBL" id="JAGQHS010000005">
    <property type="protein sequence ID" value="MCA9754548.1"/>
    <property type="molecule type" value="Genomic_DNA"/>
</dbReference>
<dbReference type="SUPFAM" id="SSF54593">
    <property type="entry name" value="Glyoxalase/Bleomycin resistance protein/Dihydroxybiphenyl dioxygenase"/>
    <property type="match status" value="1"/>
</dbReference>
<gene>
    <name evidence="7" type="primary">hppD</name>
    <name evidence="7" type="ORF">KDA27_02010</name>
</gene>
<comment type="cofactor">
    <cofactor evidence="5">
        <name>Fe cation</name>
        <dbReference type="ChEBI" id="CHEBI:24875"/>
    </cofactor>
    <text evidence="5">Binds 1 Fe cation per subunit.</text>
</comment>
<dbReference type="Gene3D" id="3.10.180.10">
    <property type="entry name" value="2,3-Dihydroxybiphenyl 1,2-Dioxygenase, domain 1"/>
    <property type="match status" value="2"/>
</dbReference>
<feature type="domain" description="VOC" evidence="6">
    <location>
        <begin position="12"/>
        <end position="142"/>
    </location>
</feature>
<comment type="similarity">
    <text evidence="1">Belongs to the 4HPPD family.</text>
</comment>
<dbReference type="FunFam" id="3.10.180.10:FF:000001">
    <property type="entry name" value="4-hydroxyphenylpyruvate dioxygenase"/>
    <property type="match status" value="1"/>
</dbReference>